<organism evidence="1 2">
    <name type="scientific">Thalassobacterium maritimum</name>
    <dbReference type="NCBI Taxonomy" id="3041265"/>
    <lineage>
        <taxon>Bacteria</taxon>
        <taxon>Pseudomonadati</taxon>
        <taxon>Verrucomicrobiota</taxon>
        <taxon>Opitutia</taxon>
        <taxon>Puniceicoccales</taxon>
        <taxon>Coraliomargaritaceae</taxon>
        <taxon>Thalassobacterium</taxon>
    </lineage>
</organism>
<protein>
    <submittedName>
        <fullName evidence="1">GxxExxY protein</fullName>
    </submittedName>
</protein>
<dbReference type="NCBIfam" id="TIGR04256">
    <property type="entry name" value="GxxExxY"/>
    <property type="match status" value="1"/>
</dbReference>
<proteinExistence type="predicted"/>
<reference evidence="1 2" key="1">
    <citation type="submission" date="2023-04" db="EMBL/GenBank/DDBJ databases">
        <title>A novel bacteria isolated from coastal sediment.</title>
        <authorList>
            <person name="Liu X.-J."/>
            <person name="Du Z.-J."/>
        </authorList>
    </citation>
    <scope>NUCLEOTIDE SEQUENCE [LARGE SCALE GENOMIC DNA]</scope>
    <source>
        <strain evidence="1 2">SDUM461003</strain>
    </source>
</reference>
<name>A0ABU1B300_9BACT</name>
<gene>
    <name evidence="1" type="ORF">QEH52_19995</name>
</gene>
<comment type="caution">
    <text evidence="1">The sequence shown here is derived from an EMBL/GenBank/DDBJ whole genome shotgun (WGS) entry which is preliminary data.</text>
</comment>
<evidence type="ECO:0000313" key="2">
    <source>
        <dbReference type="Proteomes" id="UP001225316"/>
    </source>
</evidence>
<dbReference type="Proteomes" id="UP001225316">
    <property type="component" value="Unassembled WGS sequence"/>
</dbReference>
<evidence type="ECO:0000313" key="1">
    <source>
        <dbReference type="EMBL" id="MDQ8209812.1"/>
    </source>
</evidence>
<accession>A0ABU1B300</accession>
<dbReference type="Pfam" id="PF13366">
    <property type="entry name" value="PDDEXK_3"/>
    <property type="match status" value="1"/>
</dbReference>
<keyword evidence="2" id="KW-1185">Reference proteome</keyword>
<dbReference type="RefSeq" id="WP_308952731.1">
    <property type="nucleotide sequence ID" value="NZ_JARXHW010000192.1"/>
</dbReference>
<sequence>MQESDALSQTIIGAAMHVLNTLKPGLDEKLYENALVIALRKRGISCEQQKAYDVSYEGEHIGRLIPDLIVANEIIIDTKVVSAFNESHLAQILGYLNITRLKTGLLLNFKYSKLGIKRVSAFDT</sequence>
<dbReference type="EMBL" id="JARXHW010000192">
    <property type="protein sequence ID" value="MDQ8209812.1"/>
    <property type="molecule type" value="Genomic_DNA"/>
</dbReference>
<dbReference type="InterPro" id="IPR026350">
    <property type="entry name" value="GxxExxY"/>
</dbReference>